<gene>
    <name evidence="1" type="ORF">CBB_357</name>
</gene>
<accession>A0A1L2CV57</accession>
<evidence type="ECO:0000313" key="1">
    <source>
        <dbReference type="EMBL" id="AMM43920.1"/>
    </source>
</evidence>
<name>A0A1L2CV57_9CAUD</name>
<dbReference type="Proteomes" id="UP000223891">
    <property type="component" value="Segment"/>
</dbReference>
<reference evidence="2" key="1">
    <citation type="submission" date="2016-01" db="EMBL/GenBank/DDBJ databases">
        <title>Isolation and Characterization of Enterobacteria phage CBB.</title>
        <authorList>
            <person name="Buttimer C.T.H."/>
            <person name="Hendrix H."/>
            <person name="Alexandre H."/>
            <person name="O'Mahony J."/>
            <person name="Lavigne R."/>
            <person name="Coffey A."/>
        </authorList>
    </citation>
    <scope>NUCLEOTIDE SEQUENCE [LARGE SCALE GENOMIC DNA]</scope>
</reference>
<sequence>MAIDEKLFDTFPIDELKVPQDNHKVYMKRYWIVYEGSVLRFKKTKAWQCNGFKQIVEQVIETNPIYEGCEIQYFEYLYVPEG</sequence>
<keyword evidence="2" id="KW-1185">Reference proteome</keyword>
<protein>
    <submittedName>
        <fullName evidence="1">Uncharacterized protein</fullName>
    </submittedName>
</protein>
<proteinExistence type="predicted"/>
<dbReference type="EMBL" id="KU574722">
    <property type="protein sequence ID" value="AMM43920.1"/>
    <property type="molecule type" value="Genomic_DNA"/>
</dbReference>
<evidence type="ECO:0000313" key="2">
    <source>
        <dbReference type="Proteomes" id="UP000223891"/>
    </source>
</evidence>
<organism evidence="1 2">
    <name type="scientific">Pectobacterium phage vB_PcaM_CBB</name>
    <dbReference type="NCBI Taxonomy" id="2772511"/>
    <lineage>
        <taxon>Viruses</taxon>
        <taxon>Duplodnaviria</taxon>
        <taxon>Heunggongvirae</taxon>
        <taxon>Uroviricota</taxon>
        <taxon>Caudoviricetes</taxon>
        <taxon>Mimasvirus</taxon>
        <taxon>Mimasvirus CBB</taxon>
    </lineage>
</organism>